<dbReference type="KEGG" id="sdl:Sdel_1500"/>
<keyword evidence="1" id="KW-0067">ATP-binding</keyword>
<proteinExistence type="predicted"/>
<organism evidence="1 2">
    <name type="scientific">Sulfurospirillum deleyianum (strain ATCC 51133 / DSM 6946 / 5175)</name>
    <dbReference type="NCBI Taxonomy" id="525898"/>
    <lineage>
        <taxon>Bacteria</taxon>
        <taxon>Pseudomonadati</taxon>
        <taxon>Campylobacterota</taxon>
        <taxon>Epsilonproteobacteria</taxon>
        <taxon>Campylobacterales</taxon>
        <taxon>Sulfurospirillaceae</taxon>
        <taxon>Sulfurospirillum</taxon>
    </lineage>
</organism>
<sequence length="291" mass="33586">MALYTLSNIHNDLASYNQLIKLYQEHKNDLFETLDIQIRQWFDANLCAVLGGILDKIKNDGLNDINFIYIGESIKTILQKNSFLSFYGYEKAYDTNHTTIEYTKLKPADNRYFNQYLEEKLISRTEFPNMSDAVHEKISESIQEMFINAQMHSETEFIYTCGQFFPRDNKLNFTIADTGIGFAKRIEKDFGMAIDSCSAIKWAMIDGNTTKKGVSGGLGLALLKEFISQNNGKIQIISGDAFYEFSHQKEVIQKLDYYFDGAVISMTFKIDDMRTYTFANELERIDINELF</sequence>
<dbReference type="EMBL" id="CP001816">
    <property type="protein sequence ID" value="ACZ12516.1"/>
    <property type="molecule type" value="Genomic_DNA"/>
</dbReference>
<dbReference type="InterPro" id="IPR036890">
    <property type="entry name" value="HATPase_C_sf"/>
</dbReference>
<protein>
    <submittedName>
        <fullName evidence="1">ATP-binding region, ATPase-like protein</fullName>
    </submittedName>
</protein>
<keyword evidence="2" id="KW-1185">Reference proteome</keyword>
<gene>
    <name evidence="1" type="ordered locus">Sdel_1500</name>
</gene>
<dbReference type="eggNOG" id="COG0642">
    <property type="taxonomic scope" value="Bacteria"/>
</dbReference>
<accession>D1B346</accession>
<dbReference type="HOGENOM" id="CLU_083260_0_0_7"/>
<dbReference type="Proteomes" id="UP000002222">
    <property type="component" value="Chromosome"/>
</dbReference>
<dbReference type="SUPFAM" id="SSF55874">
    <property type="entry name" value="ATPase domain of HSP90 chaperone/DNA topoisomerase II/histidine kinase"/>
    <property type="match status" value="1"/>
</dbReference>
<name>D1B346_SULD5</name>
<dbReference type="GO" id="GO:0005524">
    <property type="term" value="F:ATP binding"/>
    <property type="evidence" value="ECO:0007669"/>
    <property type="project" value="UniProtKB-KW"/>
</dbReference>
<keyword evidence="1" id="KW-0547">Nucleotide-binding</keyword>
<reference evidence="1 2" key="2">
    <citation type="journal article" date="2010" name="Stand. Genomic Sci.">
        <title>Complete genome sequence of Sulfurospirillum deleyianum type strain (5175).</title>
        <authorList>
            <person name="Sikorski J."/>
            <person name="Lapidus A."/>
            <person name="Copeland A."/>
            <person name="Glavina Del Rio T."/>
            <person name="Nolan M."/>
            <person name="Lucas S."/>
            <person name="Chen F."/>
            <person name="Tice H."/>
            <person name="Cheng J.F."/>
            <person name="Saunders E."/>
            <person name="Bruce D."/>
            <person name="Goodwin L."/>
            <person name="Pitluck S."/>
            <person name="Ovchinnikova G."/>
            <person name="Pati A."/>
            <person name="Ivanova N."/>
            <person name="Mavromatis K."/>
            <person name="Chen A."/>
            <person name="Palaniappan K."/>
            <person name="Chain P."/>
            <person name="Land M."/>
            <person name="Hauser L."/>
            <person name="Chang Y.J."/>
            <person name="Jeffries C.D."/>
            <person name="Brettin T."/>
            <person name="Detter J.C."/>
            <person name="Han C."/>
            <person name="Rohde M."/>
            <person name="Lang E."/>
            <person name="Spring S."/>
            <person name="Goker M."/>
            <person name="Bristow J."/>
            <person name="Eisen J.A."/>
            <person name="Markowitz V."/>
            <person name="Hugenholtz P."/>
            <person name="Kyrpides N.C."/>
            <person name="Klenk H.P."/>
        </authorList>
    </citation>
    <scope>NUCLEOTIDE SEQUENCE [LARGE SCALE GENOMIC DNA]</scope>
    <source>
        <strain evidence="2">ATCC 51133 / DSM 6946 / 5175</strain>
    </source>
</reference>
<dbReference type="Gene3D" id="3.30.565.10">
    <property type="entry name" value="Histidine kinase-like ATPase, C-terminal domain"/>
    <property type="match status" value="1"/>
</dbReference>
<reference evidence="2" key="1">
    <citation type="submission" date="2009-11" db="EMBL/GenBank/DDBJ databases">
        <title>The complete genome of Sulfurospirillum deleyianum DSM 6946.</title>
        <authorList>
            <consortium name="US DOE Joint Genome Institute (JGI-PGF)"/>
            <person name="Lucas S."/>
            <person name="Copeland A."/>
            <person name="Lapidus A."/>
            <person name="Glavina del Rio T."/>
            <person name="Dalin E."/>
            <person name="Tice H."/>
            <person name="Bruce D."/>
            <person name="Goodwin L."/>
            <person name="Pitluck S."/>
            <person name="Kyrpides N."/>
            <person name="Mavromatis K."/>
            <person name="Ivanova N."/>
            <person name="Ovchinnikova G."/>
            <person name="Munk A.C."/>
            <person name="Lu M."/>
            <person name="Brettin T."/>
            <person name="Detter J.C."/>
            <person name="Han C."/>
            <person name="Tapia R."/>
            <person name="Larimer F."/>
            <person name="Land M."/>
            <person name="Hauser L."/>
            <person name="Markowitz V."/>
            <person name="Cheng J.F."/>
            <person name="Hugenholtz P."/>
            <person name="Woyke T."/>
            <person name="Wu D."/>
            <person name="Aumann P."/>
            <person name="Schneider S."/>
            <person name="Lang E."/>
            <person name="Spring S."/>
            <person name="Klenk H.P."/>
            <person name="Eisen J.A."/>
        </authorList>
    </citation>
    <scope>NUCLEOTIDE SEQUENCE [LARGE SCALE GENOMIC DNA]</scope>
    <source>
        <strain evidence="2">ATCC 51133 / DSM 6946 / 5175</strain>
    </source>
</reference>
<evidence type="ECO:0000313" key="1">
    <source>
        <dbReference type="EMBL" id="ACZ12516.1"/>
    </source>
</evidence>
<dbReference type="AlphaFoldDB" id="D1B346"/>
<dbReference type="STRING" id="525898.Sdel_1500"/>
<evidence type="ECO:0000313" key="2">
    <source>
        <dbReference type="Proteomes" id="UP000002222"/>
    </source>
</evidence>
<dbReference type="OrthoDB" id="3194831at2"/>
<dbReference type="RefSeq" id="WP_012857267.1">
    <property type="nucleotide sequence ID" value="NC_013512.1"/>
</dbReference>